<evidence type="ECO:0008006" key="4">
    <source>
        <dbReference type="Google" id="ProtNLM"/>
    </source>
</evidence>
<comment type="caution">
    <text evidence="2">The sequence shown here is derived from an EMBL/GenBank/DDBJ whole genome shotgun (WGS) entry which is preliminary data.</text>
</comment>
<organism evidence="2 3">
    <name type="scientific">Cylindrotheca closterium</name>
    <dbReference type="NCBI Taxonomy" id="2856"/>
    <lineage>
        <taxon>Eukaryota</taxon>
        <taxon>Sar</taxon>
        <taxon>Stramenopiles</taxon>
        <taxon>Ochrophyta</taxon>
        <taxon>Bacillariophyta</taxon>
        <taxon>Bacillariophyceae</taxon>
        <taxon>Bacillariophycidae</taxon>
        <taxon>Bacillariales</taxon>
        <taxon>Bacillariaceae</taxon>
        <taxon>Cylindrotheca</taxon>
    </lineage>
</organism>
<reference evidence="2" key="1">
    <citation type="submission" date="2023-08" db="EMBL/GenBank/DDBJ databases">
        <authorList>
            <person name="Audoor S."/>
            <person name="Bilcke G."/>
        </authorList>
    </citation>
    <scope>NUCLEOTIDE SEQUENCE</scope>
</reference>
<feature type="chain" id="PRO_5042132845" description="CP12 domain-containing protein" evidence="1">
    <location>
        <begin position="20"/>
        <end position="170"/>
    </location>
</feature>
<keyword evidence="3" id="KW-1185">Reference proteome</keyword>
<proteinExistence type="predicted"/>
<evidence type="ECO:0000313" key="2">
    <source>
        <dbReference type="EMBL" id="CAJ1956517.1"/>
    </source>
</evidence>
<evidence type="ECO:0000256" key="1">
    <source>
        <dbReference type="SAM" id="SignalP"/>
    </source>
</evidence>
<accession>A0AAD2FXS4</accession>
<name>A0AAD2FXS4_9STRA</name>
<dbReference type="PANTHER" id="PTHR33921">
    <property type="entry name" value="CALVIN CYCLE PROTEIN CP12-2, CHLOROPLASTIC"/>
    <property type="match status" value="1"/>
</dbReference>
<gene>
    <name evidence="2" type="ORF">CYCCA115_LOCUS16272</name>
</gene>
<dbReference type="EMBL" id="CAKOGP040001914">
    <property type="protein sequence ID" value="CAJ1956517.1"/>
    <property type="molecule type" value="Genomic_DNA"/>
</dbReference>
<sequence>MMKSIAAVSFLWLLQTASSFNVQAPTSSSMSMIRSKNRAPSSSTNLNMYSSVEEAIAEAQRICAMNPAGQECKVAWDIVEELEAADSHSRKIAPDMSAGPTNMSPDLVALVASFDILSQKLDGKMDQLIATTEKLQELGADDPAIAELSARAVDMRRVLAYVNQELKGQV</sequence>
<dbReference type="InterPro" id="IPR039314">
    <property type="entry name" value="CP12-like"/>
</dbReference>
<protein>
    <recommendedName>
        <fullName evidence="4">CP12 domain-containing protein</fullName>
    </recommendedName>
</protein>
<keyword evidence="1" id="KW-0732">Signal</keyword>
<dbReference type="AlphaFoldDB" id="A0AAD2FXS4"/>
<evidence type="ECO:0000313" key="3">
    <source>
        <dbReference type="Proteomes" id="UP001295423"/>
    </source>
</evidence>
<feature type="signal peptide" evidence="1">
    <location>
        <begin position="1"/>
        <end position="19"/>
    </location>
</feature>
<dbReference type="PANTHER" id="PTHR33921:SF15">
    <property type="entry name" value="CALVIN CYCLE PROTEIN CP12-2, CHLOROPLASTIC"/>
    <property type="match status" value="1"/>
</dbReference>
<dbReference type="Proteomes" id="UP001295423">
    <property type="component" value="Unassembled WGS sequence"/>
</dbReference>
<dbReference type="Pfam" id="PF02672">
    <property type="entry name" value="CP12"/>
    <property type="match status" value="1"/>
</dbReference>